<keyword evidence="3" id="KW-0560">Oxidoreductase</keyword>
<dbReference type="InterPro" id="IPR002938">
    <property type="entry name" value="FAD-bd"/>
</dbReference>
<feature type="domain" description="FAD-binding" evidence="4">
    <location>
        <begin position="136"/>
        <end position="378"/>
    </location>
</feature>
<dbReference type="PANTHER" id="PTHR46720:SF3">
    <property type="entry name" value="FAD-BINDING DOMAIN-CONTAINING PROTEIN-RELATED"/>
    <property type="match status" value="1"/>
</dbReference>
<evidence type="ECO:0000256" key="3">
    <source>
        <dbReference type="ARBA" id="ARBA00023002"/>
    </source>
</evidence>
<dbReference type="Proteomes" id="UP000235023">
    <property type="component" value="Unassembled WGS sequence"/>
</dbReference>
<dbReference type="Pfam" id="PF01494">
    <property type="entry name" value="FAD_binding_3"/>
    <property type="match status" value="1"/>
</dbReference>
<dbReference type="GO" id="GO:0071949">
    <property type="term" value="F:FAD binding"/>
    <property type="evidence" value="ECO:0007669"/>
    <property type="project" value="InterPro"/>
</dbReference>
<dbReference type="GO" id="GO:0044550">
    <property type="term" value="P:secondary metabolite biosynthetic process"/>
    <property type="evidence" value="ECO:0007669"/>
    <property type="project" value="TreeGrafter"/>
</dbReference>
<accession>A0A2J5I9Z8</accession>
<evidence type="ECO:0000256" key="1">
    <source>
        <dbReference type="ARBA" id="ARBA00022630"/>
    </source>
</evidence>
<gene>
    <name evidence="5" type="ORF">BDW42DRAFT_198374</name>
</gene>
<sequence>MVGDTIRDLHVAIAGAGIGGLALAMGLQRKGVPYTIYEAAPEFSAVGAGIGFGPNGDLALGMLQEGFRAEYEKVCVGNMPGEPQDIYFEGMLLQPGLGLNEPWRGHSAWGHPEYVRRGAHRQAVLNIMTSFIPIEKVRFSKTLTEIQQRPDKVFLRFADGDTIEASLLVGADGIKSMVREHVLRPLYPSQVEPVYADSYCYRGVIPTSEAREIFGDLTNVAKMYLGERRCCITYLISKGDEFNFLLCALDDQPLKLGNLVSEKITHEAMMADFDGPGVDERFRRLLSKAIPVRWGFFHHRYTSTYYRDRVVLLGDSAHASLPFQAAGAGQGLEDSLILSNLLARIYHATDQGVGLAPNIRASFTAYDAVRRPRAQKQLERALEMSHMLHFQHPDTGNRVENVAAKLQKGWFEWIWFHDLNADIESAVQLMDKALNG</sequence>
<dbReference type="InterPro" id="IPR036188">
    <property type="entry name" value="FAD/NAD-bd_sf"/>
</dbReference>
<dbReference type="GO" id="GO:0016491">
    <property type="term" value="F:oxidoreductase activity"/>
    <property type="evidence" value="ECO:0007669"/>
    <property type="project" value="UniProtKB-KW"/>
</dbReference>
<dbReference type="AlphaFoldDB" id="A0A2J5I9Z8"/>
<dbReference type="OrthoDB" id="417877at2759"/>
<keyword evidence="2" id="KW-0274">FAD</keyword>
<evidence type="ECO:0000313" key="5">
    <source>
        <dbReference type="EMBL" id="PLN86912.1"/>
    </source>
</evidence>
<evidence type="ECO:0000256" key="2">
    <source>
        <dbReference type="ARBA" id="ARBA00022827"/>
    </source>
</evidence>
<reference evidence="6" key="1">
    <citation type="submission" date="2017-12" db="EMBL/GenBank/DDBJ databases">
        <authorList>
            <consortium name="DOE Joint Genome Institute"/>
            <person name="Mondo S.J."/>
            <person name="Kjaerbolling I."/>
            <person name="Vesth T.C."/>
            <person name="Frisvad J.C."/>
            <person name="Nybo J.L."/>
            <person name="Theobald S."/>
            <person name="Kuo A."/>
            <person name="Bowyer P."/>
            <person name="Matsuda Y."/>
            <person name="Lyhne E.K."/>
            <person name="Kogle M.E."/>
            <person name="Clum A."/>
            <person name="Lipzen A."/>
            <person name="Salamov A."/>
            <person name="Ngan C.Y."/>
            <person name="Daum C."/>
            <person name="Chiniquy J."/>
            <person name="Barry K."/>
            <person name="LaButti K."/>
            <person name="Haridas S."/>
            <person name="Simmons B.A."/>
            <person name="Magnuson J.K."/>
            <person name="Mortensen U.H."/>
            <person name="Larsen T.O."/>
            <person name="Grigoriev I.V."/>
            <person name="Baker S.E."/>
            <person name="Andersen M.R."/>
            <person name="Nordberg H.P."/>
            <person name="Cantor M.N."/>
            <person name="Hua S.X."/>
        </authorList>
    </citation>
    <scope>NUCLEOTIDE SEQUENCE [LARGE SCALE GENOMIC DNA]</scope>
    <source>
        <strain evidence="6">IBT 19404</strain>
    </source>
</reference>
<evidence type="ECO:0000259" key="4">
    <source>
        <dbReference type="Pfam" id="PF01494"/>
    </source>
</evidence>
<proteinExistence type="predicted"/>
<dbReference type="InterPro" id="IPR051104">
    <property type="entry name" value="FAD_monoxygenase"/>
</dbReference>
<evidence type="ECO:0000313" key="6">
    <source>
        <dbReference type="Proteomes" id="UP000235023"/>
    </source>
</evidence>
<keyword evidence="1" id="KW-0285">Flavoprotein</keyword>
<dbReference type="PANTHER" id="PTHR46720">
    <property type="entry name" value="HYDROXYLASE, PUTATIVE (AFU_ORTHOLOGUE AFUA_3G01460)-RELATED"/>
    <property type="match status" value="1"/>
</dbReference>
<name>A0A2J5I9Z8_9EURO</name>
<protein>
    <recommendedName>
        <fullName evidence="4">FAD-binding domain-containing protein</fullName>
    </recommendedName>
</protein>
<dbReference type="Gene3D" id="3.50.50.60">
    <property type="entry name" value="FAD/NAD(P)-binding domain"/>
    <property type="match status" value="1"/>
</dbReference>
<dbReference type="EMBL" id="KZ559496">
    <property type="protein sequence ID" value="PLN86912.1"/>
    <property type="molecule type" value="Genomic_DNA"/>
</dbReference>
<dbReference type="SUPFAM" id="SSF51905">
    <property type="entry name" value="FAD/NAD(P)-binding domain"/>
    <property type="match status" value="1"/>
</dbReference>
<organism evidence="5 6">
    <name type="scientific">Aspergillus taichungensis</name>
    <dbReference type="NCBI Taxonomy" id="482145"/>
    <lineage>
        <taxon>Eukaryota</taxon>
        <taxon>Fungi</taxon>
        <taxon>Dikarya</taxon>
        <taxon>Ascomycota</taxon>
        <taxon>Pezizomycotina</taxon>
        <taxon>Eurotiomycetes</taxon>
        <taxon>Eurotiomycetidae</taxon>
        <taxon>Eurotiales</taxon>
        <taxon>Aspergillaceae</taxon>
        <taxon>Aspergillus</taxon>
        <taxon>Aspergillus subgen. Circumdati</taxon>
    </lineage>
</organism>
<dbReference type="PRINTS" id="PR00420">
    <property type="entry name" value="RNGMNOXGNASE"/>
</dbReference>
<keyword evidence="6" id="KW-1185">Reference proteome</keyword>